<evidence type="ECO:0000256" key="4">
    <source>
        <dbReference type="ARBA" id="ARBA00022679"/>
    </source>
</evidence>
<keyword evidence="4" id="KW-0808">Transferase</keyword>
<dbReference type="EC" id="2.3.2.26" evidence="3"/>
<evidence type="ECO:0000313" key="8">
    <source>
        <dbReference type="EMBL" id="KAI3957235.1"/>
    </source>
</evidence>
<comment type="pathway">
    <text evidence="2">Protein modification; protein ubiquitination.</text>
</comment>
<reference evidence="8" key="1">
    <citation type="submission" date="2022-04" db="EMBL/GenBank/DDBJ databases">
        <title>A functionally conserved STORR gene fusion in Papaver species that diverged 16.8 million years ago.</title>
        <authorList>
            <person name="Catania T."/>
        </authorList>
    </citation>
    <scope>NUCLEOTIDE SEQUENCE</scope>
    <source>
        <strain evidence="8">S-188037</strain>
    </source>
</reference>
<protein>
    <recommendedName>
        <fullName evidence="3">HECT-type E3 ubiquitin transferase</fullName>
        <ecNumber evidence="3">2.3.2.26</ecNumber>
    </recommendedName>
</protein>
<dbReference type="GO" id="GO:0000209">
    <property type="term" value="P:protein polyubiquitination"/>
    <property type="evidence" value="ECO:0007669"/>
    <property type="project" value="TreeGrafter"/>
</dbReference>
<dbReference type="PANTHER" id="PTHR11254:SF424">
    <property type="entry name" value="E3 UBIQUITIN-PROTEIN LIGASE UPL5"/>
    <property type="match status" value="1"/>
</dbReference>
<keyword evidence="9" id="KW-1185">Reference proteome</keyword>
<dbReference type="PROSITE" id="PS50237">
    <property type="entry name" value="HECT"/>
    <property type="match status" value="1"/>
</dbReference>
<dbReference type="EMBL" id="JAJJMB010001367">
    <property type="protein sequence ID" value="KAI3957235.1"/>
    <property type="molecule type" value="Genomic_DNA"/>
</dbReference>
<keyword evidence="5 6" id="KW-0833">Ubl conjugation pathway</keyword>
<comment type="caution">
    <text evidence="8">The sequence shown here is derived from an EMBL/GenBank/DDBJ whole genome shotgun (WGS) entry which is preliminary data.</text>
</comment>
<name>A0AAD4XWI6_9MAGN</name>
<dbReference type="GO" id="GO:0005737">
    <property type="term" value="C:cytoplasm"/>
    <property type="evidence" value="ECO:0007669"/>
    <property type="project" value="TreeGrafter"/>
</dbReference>
<feature type="domain" description="HECT" evidence="7">
    <location>
        <begin position="427"/>
        <end position="601"/>
    </location>
</feature>
<dbReference type="InterPro" id="IPR000569">
    <property type="entry name" value="HECT_dom"/>
</dbReference>
<comment type="catalytic activity">
    <reaction evidence="1">
        <text>S-ubiquitinyl-[E2 ubiquitin-conjugating enzyme]-L-cysteine + [acceptor protein]-L-lysine = [E2 ubiquitin-conjugating enzyme]-L-cysteine + N(6)-ubiquitinyl-[acceptor protein]-L-lysine.</text>
        <dbReference type="EC" id="2.3.2.26"/>
    </reaction>
</comment>
<evidence type="ECO:0000313" key="9">
    <source>
        <dbReference type="Proteomes" id="UP001202328"/>
    </source>
</evidence>
<dbReference type="Proteomes" id="UP001202328">
    <property type="component" value="Unassembled WGS sequence"/>
</dbReference>
<evidence type="ECO:0000256" key="5">
    <source>
        <dbReference type="ARBA" id="ARBA00022786"/>
    </source>
</evidence>
<dbReference type="InterPro" id="IPR050409">
    <property type="entry name" value="E3_ubiq-protein_ligase"/>
</dbReference>
<dbReference type="SMART" id="SM00119">
    <property type="entry name" value="HECTc"/>
    <property type="match status" value="1"/>
</dbReference>
<organism evidence="8 9">
    <name type="scientific">Papaver atlanticum</name>
    <dbReference type="NCBI Taxonomy" id="357466"/>
    <lineage>
        <taxon>Eukaryota</taxon>
        <taxon>Viridiplantae</taxon>
        <taxon>Streptophyta</taxon>
        <taxon>Embryophyta</taxon>
        <taxon>Tracheophyta</taxon>
        <taxon>Spermatophyta</taxon>
        <taxon>Magnoliopsida</taxon>
        <taxon>Ranunculales</taxon>
        <taxon>Papaveraceae</taxon>
        <taxon>Papaveroideae</taxon>
        <taxon>Papaver</taxon>
    </lineage>
</organism>
<proteinExistence type="predicted"/>
<dbReference type="PANTHER" id="PTHR11254">
    <property type="entry name" value="HECT DOMAIN UBIQUITIN-PROTEIN LIGASE"/>
    <property type="match status" value="1"/>
</dbReference>
<accession>A0AAD4XWI6</accession>
<dbReference type="Gene3D" id="3.90.1750.10">
    <property type="entry name" value="Hect, E3 ligase catalytic domains"/>
    <property type="match status" value="1"/>
</dbReference>
<evidence type="ECO:0000256" key="6">
    <source>
        <dbReference type="PROSITE-ProRule" id="PRU00104"/>
    </source>
</evidence>
<sequence>MFLFFFSVVEEKGDCKNDIGIPLMASEYVWVWRSKEETQAAGNLVSSIPSLCSSCECDPGDNSETSLKRANDIVSLVNDYLNVIPTYNVYDSEDHINRFISSGAPEALVSLVLNSPTQCSKQAGEDSIKLFLYPNIRSLPKSIRKHCVRIVWEFCELLYSADKHGNQHPLYYSCRKTLVSLLKLICFRNTSKYVYVTQPSDTIEEFYTFVKELAKSLCLGLRTSRKSSFTVVSTSLRLSIENDVRLLAFFSRYMIRAIEDHVRLKGQSLPLNADDDFRNQPCYLLEIDFFRIVYEGLSTELILCLGEISDGVWFGKPLYYTPGWPSYLSVLRELMKFSKIYLNYEEDLFSEVRHYQRNVDLLVRMSKKSDDLRWLLEHKNSISSNSRDYLIMKMFPEVKFDFEKQHKMLIDRSEILTESFKHLSLATSTSLRRGLSVEFRNEEAVGYGVLREWFLIICQELFDPKGSLFLACPSDRRRFFPNPAPMGNRHRKYFAFAGRVIALALMHKVQVGISFDRVFFLQLVGGVISLEDIRDADPAIYKSCKSILEMDADSVDSDALGLTFAREFEEFGSRRVVELCPGGDSIIVNSKNREELLRACL</sequence>
<evidence type="ECO:0000256" key="2">
    <source>
        <dbReference type="ARBA" id="ARBA00004906"/>
    </source>
</evidence>
<dbReference type="AlphaFoldDB" id="A0AAD4XWI6"/>
<dbReference type="InterPro" id="IPR035983">
    <property type="entry name" value="Hect_E3_ubiquitin_ligase"/>
</dbReference>
<comment type="caution">
    <text evidence="6">Lacks conserved residue(s) required for the propagation of feature annotation.</text>
</comment>
<evidence type="ECO:0000256" key="3">
    <source>
        <dbReference type="ARBA" id="ARBA00012485"/>
    </source>
</evidence>
<gene>
    <name evidence="8" type="ORF">MKW98_012110</name>
</gene>
<dbReference type="GO" id="GO:0061630">
    <property type="term" value="F:ubiquitin protein ligase activity"/>
    <property type="evidence" value="ECO:0007669"/>
    <property type="project" value="UniProtKB-EC"/>
</dbReference>
<dbReference type="GO" id="GO:0006511">
    <property type="term" value="P:ubiquitin-dependent protein catabolic process"/>
    <property type="evidence" value="ECO:0007669"/>
    <property type="project" value="TreeGrafter"/>
</dbReference>
<dbReference type="Pfam" id="PF00632">
    <property type="entry name" value="HECT"/>
    <property type="match status" value="1"/>
</dbReference>
<dbReference type="SUPFAM" id="SSF56204">
    <property type="entry name" value="Hect, E3 ligase catalytic domain"/>
    <property type="match status" value="1"/>
</dbReference>
<evidence type="ECO:0000259" key="7">
    <source>
        <dbReference type="PROSITE" id="PS50237"/>
    </source>
</evidence>
<evidence type="ECO:0000256" key="1">
    <source>
        <dbReference type="ARBA" id="ARBA00000885"/>
    </source>
</evidence>
<dbReference type="Gene3D" id="3.30.2160.10">
    <property type="entry name" value="Hect, E3 ligase catalytic domain"/>
    <property type="match status" value="1"/>
</dbReference>